<evidence type="ECO:0000313" key="2">
    <source>
        <dbReference type="EMBL" id="BAK04731.1"/>
    </source>
</evidence>
<sequence>MRCAPTSMCIVVARREVPCAAGEPRRKISSALPTLAREEAGGSDRRVPPVGEPASAPRGAAYCCASPVGF</sequence>
<organism evidence="2">
    <name type="scientific">Hordeum vulgare subsp. vulgare</name>
    <name type="common">Domesticated barley</name>
    <dbReference type="NCBI Taxonomy" id="112509"/>
    <lineage>
        <taxon>Eukaryota</taxon>
        <taxon>Viridiplantae</taxon>
        <taxon>Streptophyta</taxon>
        <taxon>Embryophyta</taxon>
        <taxon>Tracheophyta</taxon>
        <taxon>Spermatophyta</taxon>
        <taxon>Magnoliopsida</taxon>
        <taxon>Liliopsida</taxon>
        <taxon>Poales</taxon>
        <taxon>Poaceae</taxon>
        <taxon>BOP clade</taxon>
        <taxon>Pooideae</taxon>
        <taxon>Triticodae</taxon>
        <taxon>Triticeae</taxon>
        <taxon>Hordeinae</taxon>
        <taxon>Hordeum</taxon>
    </lineage>
</organism>
<protein>
    <submittedName>
        <fullName evidence="2">Predicted protein</fullName>
    </submittedName>
</protein>
<feature type="compositionally biased region" description="Basic and acidic residues" evidence="1">
    <location>
        <begin position="37"/>
        <end position="47"/>
    </location>
</feature>
<evidence type="ECO:0000256" key="1">
    <source>
        <dbReference type="SAM" id="MobiDB-lite"/>
    </source>
</evidence>
<dbReference type="EMBL" id="AK373534">
    <property type="protein sequence ID" value="BAK04731.1"/>
    <property type="molecule type" value="mRNA"/>
</dbReference>
<proteinExistence type="evidence at transcript level"/>
<accession>F2EBK9</accession>
<reference evidence="2" key="1">
    <citation type="journal article" date="2011" name="Plant Physiol.">
        <title>Comprehensive sequence analysis of 24,783 barley full-length cDNAs derived from 12 clone libraries.</title>
        <authorList>
            <person name="Matsumoto T."/>
            <person name="Tanaka T."/>
            <person name="Sakai H."/>
            <person name="Amano N."/>
            <person name="Kanamori H."/>
            <person name="Kurita K."/>
            <person name="Kikuta A."/>
            <person name="Kamiya K."/>
            <person name="Yamamoto M."/>
            <person name="Ikawa H."/>
            <person name="Fujii N."/>
            <person name="Hori K."/>
            <person name="Itoh T."/>
            <person name="Sato K."/>
        </authorList>
    </citation>
    <scope>NUCLEOTIDE SEQUENCE</scope>
    <source>
        <tissue evidence="2">Seed</tissue>
    </source>
</reference>
<feature type="region of interest" description="Disordered" evidence="1">
    <location>
        <begin position="37"/>
        <end position="57"/>
    </location>
</feature>
<dbReference type="AlphaFoldDB" id="F2EBK9"/>
<name>F2EBK9_HORVV</name>